<evidence type="ECO:0000256" key="9">
    <source>
        <dbReference type="RuleBase" id="RU003691"/>
    </source>
</evidence>
<dbReference type="SUPFAM" id="SSF51905">
    <property type="entry name" value="FAD/NAD(P)-binding domain"/>
    <property type="match status" value="1"/>
</dbReference>
<evidence type="ECO:0000313" key="12">
    <source>
        <dbReference type="EMBL" id="MCP8940992.1"/>
    </source>
</evidence>
<organism evidence="12 13">
    <name type="scientific">Alsobacter ponti</name>
    <dbReference type="NCBI Taxonomy" id="2962936"/>
    <lineage>
        <taxon>Bacteria</taxon>
        <taxon>Pseudomonadati</taxon>
        <taxon>Pseudomonadota</taxon>
        <taxon>Alphaproteobacteria</taxon>
        <taxon>Hyphomicrobiales</taxon>
        <taxon>Alsobacteraceae</taxon>
        <taxon>Alsobacter</taxon>
    </lineage>
</organism>
<evidence type="ECO:0000256" key="3">
    <source>
        <dbReference type="ARBA" id="ARBA00022630"/>
    </source>
</evidence>
<dbReference type="InterPro" id="IPR023753">
    <property type="entry name" value="FAD/NAD-binding_dom"/>
</dbReference>
<dbReference type="EMBL" id="JANCLU010000032">
    <property type="protein sequence ID" value="MCP8940992.1"/>
    <property type="molecule type" value="Genomic_DNA"/>
</dbReference>
<feature type="domain" description="Pyridine nucleotide-disulphide oxidoreductase dimerisation" evidence="10">
    <location>
        <begin position="344"/>
        <end position="451"/>
    </location>
</feature>
<name>A0ABT1LHK8_9HYPH</name>
<gene>
    <name evidence="12" type="ORF">NK718_20905</name>
</gene>
<dbReference type="PANTHER" id="PTHR43014">
    <property type="entry name" value="MERCURIC REDUCTASE"/>
    <property type="match status" value="1"/>
</dbReference>
<evidence type="ECO:0000256" key="4">
    <source>
        <dbReference type="ARBA" id="ARBA00022827"/>
    </source>
</evidence>
<evidence type="ECO:0000256" key="6">
    <source>
        <dbReference type="ARBA" id="ARBA00023002"/>
    </source>
</evidence>
<comment type="caution">
    <text evidence="12">The sequence shown here is derived from an EMBL/GenBank/DDBJ whole genome shotgun (WGS) entry which is preliminary data.</text>
</comment>
<evidence type="ECO:0000256" key="2">
    <source>
        <dbReference type="ARBA" id="ARBA00007532"/>
    </source>
</evidence>
<dbReference type="Pfam" id="PF07992">
    <property type="entry name" value="Pyr_redox_2"/>
    <property type="match status" value="1"/>
</dbReference>
<keyword evidence="8 9" id="KW-0676">Redox-active center</keyword>
<dbReference type="PROSITE" id="PS00076">
    <property type="entry name" value="PYRIDINE_REDOX_1"/>
    <property type="match status" value="1"/>
</dbReference>
<dbReference type="Pfam" id="PF02852">
    <property type="entry name" value="Pyr_redox_dim"/>
    <property type="match status" value="1"/>
</dbReference>
<dbReference type="SUPFAM" id="SSF55424">
    <property type="entry name" value="FAD/NAD-linked reductases, dimerisation (C-terminal) domain"/>
    <property type="match status" value="1"/>
</dbReference>
<evidence type="ECO:0000256" key="5">
    <source>
        <dbReference type="ARBA" id="ARBA00022857"/>
    </source>
</evidence>
<comment type="similarity">
    <text evidence="2 9">Belongs to the class-I pyridine nucleotide-disulfide oxidoreductase family.</text>
</comment>
<keyword evidence="3 9" id="KW-0285">Flavoprotein</keyword>
<evidence type="ECO:0000259" key="10">
    <source>
        <dbReference type="Pfam" id="PF02852"/>
    </source>
</evidence>
<evidence type="ECO:0000256" key="7">
    <source>
        <dbReference type="ARBA" id="ARBA00023157"/>
    </source>
</evidence>
<evidence type="ECO:0000313" key="13">
    <source>
        <dbReference type="Proteomes" id="UP001205890"/>
    </source>
</evidence>
<protein>
    <submittedName>
        <fullName evidence="12">FAD-dependent oxidoreductase</fullName>
    </submittedName>
</protein>
<dbReference type="PRINTS" id="PR00411">
    <property type="entry name" value="PNDRDTASEI"/>
</dbReference>
<dbReference type="Proteomes" id="UP001205890">
    <property type="component" value="Unassembled WGS sequence"/>
</dbReference>
<keyword evidence="13" id="KW-1185">Reference proteome</keyword>
<proteinExistence type="inferred from homology"/>
<dbReference type="PANTHER" id="PTHR43014:SF2">
    <property type="entry name" value="MERCURIC REDUCTASE"/>
    <property type="match status" value="1"/>
</dbReference>
<dbReference type="InterPro" id="IPR001100">
    <property type="entry name" value="Pyr_nuc-diS_OxRdtase"/>
</dbReference>
<dbReference type="InterPro" id="IPR036188">
    <property type="entry name" value="FAD/NAD-bd_sf"/>
</dbReference>
<dbReference type="InterPro" id="IPR004099">
    <property type="entry name" value="Pyr_nucl-diS_OxRdtase_dimer"/>
</dbReference>
<keyword evidence="5" id="KW-0521">NADP</keyword>
<dbReference type="InterPro" id="IPR016156">
    <property type="entry name" value="FAD/NAD-linked_Rdtase_dimer_sf"/>
</dbReference>
<dbReference type="RefSeq" id="WP_254746361.1">
    <property type="nucleotide sequence ID" value="NZ_JANCLU010000032.1"/>
</dbReference>
<sequence length="476" mass="49861">MTELLTPDLCVIGGGAAGLSAAAGAAALGVPVVLIEKARMGGECLNVGCVPSKALLAAADAAQAARSIAPFGVAVSRPRVDGARVHGHVQRVIAAIAPNDSAARFGAMGVRVLAGEARFVDRRTVEAAGFSIRARRFVIATGSRPALPDVPGLAECPYLTNETVFDLDAIPARLLVLGGGASGLELAQAFRRLGSEVTVIEAGRALGRIDPEIAAHAVTALRRDGVTVLENARAVRAEHWAGGIRVFVAGEATAREGSHLLVAAGRTPVTDGLGLEPAGVACDGSGILVDAGLRTSNRRVFAIGDCVGGPHGGDRFTHVANSHAGVVLRRALFRLPAKVERAETPTAVFTDPEIAMVGVQEAEARQAHRDIRILRWAFSENDRAQAERRTEGEIKIVTTARGKVLGAAIVGPHAGELVTPWTLAVRKGMSIAEFRDLTIPYPTYSEVSRRAALTFYADAARGPWVGRLLRMLRLFG</sequence>
<dbReference type="Gene3D" id="3.50.50.60">
    <property type="entry name" value="FAD/NAD(P)-binding domain"/>
    <property type="match status" value="2"/>
</dbReference>
<evidence type="ECO:0000256" key="1">
    <source>
        <dbReference type="ARBA" id="ARBA00001974"/>
    </source>
</evidence>
<feature type="domain" description="FAD/NAD(P)-binding" evidence="11">
    <location>
        <begin position="8"/>
        <end position="320"/>
    </location>
</feature>
<accession>A0ABT1LHK8</accession>
<dbReference type="PRINTS" id="PR00368">
    <property type="entry name" value="FADPNR"/>
</dbReference>
<evidence type="ECO:0000256" key="8">
    <source>
        <dbReference type="ARBA" id="ARBA00023284"/>
    </source>
</evidence>
<dbReference type="InterPro" id="IPR012999">
    <property type="entry name" value="Pyr_OxRdtase_I_AS"/>
</dbReference>
<comment type="cofactor">
    <cofactor evidence="1">
        <name>FAD</name>
        <dbReference type="ChEBI" id="CHEBI:57692"/>
    </cofactor>
</comment>
<dbReference type="PIRSF" id="PIRSF000350">
    <property type="entry name" value="Mercury_reductase_MerA"/>
    <property type="match status" value="1"/>
</dbReference>
<keyword evidence="6 9" id="KW-0560">Oxidoreductase</keyword>
<dbReference type="Gene3D" id="3.30.390.30">
    <property type="match status" value="1"/>
</dbReference>
<evidence type="ECO:0000259" key="11">
    <source>
        <dbReference type="Pfam" id="PF07992"/>
    </source>
</evidence>
<reference evidence="12 13" key="1">
    <citation type="submission" date="2022-07" db="EMBL/GenBank/DDBJ databases">
        <authorList>
            <person name="Li W.-J."/>
            <person name="Deng Q.-Q."/>
        </authorList>
    </citation>
    <scope>NUCLEOTIDE SEQUENCE [LARGE SCALE GENOMIC DNA]</scope>
    <source>
        <strain evidence="12 13">SYSU M60028</strain>
    </source>
</reference>
<keyword evidence="7" id="KW-1015">Disulfide bond</keyword>
<keyword evidence="4 9" id="KW-0274">FAD</keyword>